<feature type="region of interest" description="Disordered" evidence="2">
    <location>
        <begin position="1095"/>
        <end position="1121"/>
    </location>
</feature>
<evidence type="ECO:0000256" key="2">
    <source>
        <dbReference type="SAM" id="MobiDB-lite"/>
    </source>
</evidence>
<dbReference type="FunFam" id="1.25.40.10:FF:000157">
    <property type="entry name" value="protein TSS isoform X2"/>
    <property type="match status" value="1"/>
</dbReference>
<keyword evidence="1" id="KW-0963">Cytoplasm</keyword>
<evidence type="ECO:0000313" key="5">
    <source>
        <dbReference type="Proteomes" id="UP000250321"/>
    </source>
</evidence>
<evidence type="ECO:0000256" key="1">
    <source>
        <dbReference type="ARBA" id="ARBA00022490"/>
    </source>
</evidence>
<keyword evidence="5" id="KW-1185">Reference proteome</keyword>
<feature type="region of interest" description="Disordered" evidence="2">
    <location>
        <begin position="1219"/>
        <end position="1240"/>
    </location>
</feature>
<dbReference type="Proteomes" id="UP000250321">
    <property type="component" value="Unassembled WGS sequence"/>
</dbReference>
<protein>
    <submittedName>
        <fullName evidence="4">Protein TSS</fullName>
    </submittedName>
</protein>
<dbReference type="InterPro" id="IPR028275">
    <property type="entry name" value="CLU_N"/>
</dbReference>
<evidence type="ECO:0000313" key="4">
    <source>
        <dbReference type="EMBL" id="PQQ00946.1"/>
    </source>
</evidence>
<feature type="compositionally biased region" description="Basic and acidic residues" evidence="2">
    <location>
        <begin position="1279"/>
        <end position="1291"/>
    </location>
</feature>
<dbReference type="PROSITE" id="PS51823">
    <property type="entry name" value="CLU"/>
    <property type="match status" value="1"/>
</dbReference>
<feature type="region of interest" description="Disordered" evidence="2">
    <location>
        <begin position="1308"/>
        <end position="1335"/>
    </location>
</feature>
<dbReference type="PANTHER" id="PTHR12601:SF45">
    <property type="entry name" value="PROTEIN REDUCED CHLOROPLAST COVERAGE 3"/>
    <property type="match status" value="1"/>
</dbReference>
<feature type="region of interest" description="Disordered" evidence="2">
    <location>
        <begin position="938"/>
        <end position="962"/>
    </location>
</feature>
<dbReference type="InterPro" id="IPR011990">
    <property type="entry name" value="TPR-like_helical_dom_sf"/>
</dbReference>
<dbReference type="OrthoDB" id="1414216at2759"/>
<dbReference type="Pfam" id="PF12807">
    <property type="entry name" value="eIF3_p135"/>
    <property type="match status" value="1"/>
</dbReference>
<dbReference type="PANTHER" id="PTHR12601">
    <property type="entry name" value="EUKARYOTIC TRANSLATION INITIATION FACTOR 3 SUBUNIT EIF-3"/>
    <property type="match status" value="1"/>
</dbReference>
<feature type="compositionally biased region" description="Basic and acidic residues" evidence="2">
    <location>
        <begin position="1318"/>
        <end position="1331"/>
    </location>
</feature>
<dbReference type="SUPFAM" id="SSF48452">
    <property type="entry name" value="TPR-like"/>
    <property type="match status" value="1"/>
</dbReference>
<name>A0A314ZGD2_PRUYE</name>
<dbReference type="Pfam" id="PF15044">
    <property type="entry name" value="CLU_N"/>
    <property type="match status" value="1"/>
</dbReference>
<dbReference type="Pfam" id="PF13424">
    <property type="entry name" value="TPR_12"/>
    <property type="match status" value="1"/>
</dbReference>
<feature type="region of interest" description="Disordered" evidence="2">
    <location>
        <begin position="1275"/>
        <end position="1295"/>
    </location>
</feature>
<sequence>MAPKSGKGKNNKAKSDKKKKEEKVPSVLDITVTTPYDTQVILKGISTDKILDVRRLLAVNVETCHLTNFSLSHEVKGQRLNDRVEVVSLKPCLLKMVEEDYTDKAQAEAHVRRLLDLVACTTRFAKPKRSASNPDSKSKKNGARLDTRSSGQPSPSDGGNARATSARSEPSVSAISESLGMVAIHPTPKLSDFYEFFSFSHLSPPILHLRRLDADDAHERHDGDYFQIQIKICNGKQTQVVASVKGFYTVGKQFLQSHSLVDLLQQLSRAFANAYESLTKAFVDHNKFGDLPYGFRANTWLVPPSIAESPSDFPPLPTEDENWGGNGGGQGRNGEYDLRPWATDFAILACLPCKTEEERVVRDRKAFLLHSKFIDVSVFKAASAIRALIGPSMNARETVICSQGCVLFEDRVGDLSIVVKRDTTEAWSKSEVKVNGDHLCSMSAKEVAQRCLLKGLTSDESVVVHDTSSLGVVNVRHCGYTATVKVVGNIKKGNREAKDIDVEDQPDGGANSLNVNSLRVLLQKFKTESLASSDLDSLETSRCLVRRVIKESLTKLENEPANSERSIRWELGSCWVQHLQKQESSVVSDSDSLEDNNEAEAIVKGLGKQFKLLKKREKKTSGERTYDEEIDASDSRSSNSRTLELHNGDISDDSDLKKLLSEEAFLRLKETGTNLHLKVELSEKLPHIQSLCIHEMVTRAFKHMLEAVIACVDNITDLPAAIASTLNFLLGASGMEDDATIYQQKALAINERELGLDHPDTMKSYGDLSVFYYRLQYIELALKYVNRALYLLHFTCGLSHPNTAATYINVAMMEEGMGNVHVALRYLHEALKCNQRLLGADHIQTAASYHAIAIALSLMEAYSLSVQHEQTTLKILQAKLGPEDLRTQDAAAWLEYFESKSLEQQEAARNGSPKPDALIASKGHLSVSDLLDFISPDQDSKVNDAHRKQRRAKVHQSSDNISQEHQNVIADDDLGNKILLDGNTEVVEDRSVHQEPEEEKISGNGLPITSLTVEETTSDEGWQEASSKVRFGSAATGRRFGRRRPESEYSNFRESKYWRDIISPPQTAAPKSFLTDLSQPKQSKLEAIAPEIVEEKSGERNGSKLSAAAEPYTPRPLATTHPLNPAAVTSVYDVRTSQVMLSAPVLPPAAARVPCGPRSPLYYKTNYSFRLRQGVQKFQRHITESVGSGPPKIMNPHAPEFVPGRVWQADPIDEYAELASESNPSFEVTRSQQEERDVNSNKAGDGILRKSISETEKSELARQILLSFIVKSVQQNKDPVTESKQENHSDAIENDSAIIKIHYGNEGKDLLSESSDSEQPKTTDVNTKEGGDAEGFTVVTKRRRSRLRSGEIKNEDHAMDIQTRHDPRTRDVCPVELEEVLDLLLFWDDHHPYLYLLASEGAEVELPCVKSELTAAYQNWP</sequence>
<feature type="region of interest" description="Disordered" evidence="2">
    <location>
        <begin position="623"/>
        <end position="646"/>
    </location>
</feature>
<feature type="compositionally biased region" description="Polar residues" evidence="2">
    <location>
        <begin position="148"/>
        <end position="170"/>
    </location>
</feature>
<feature type="region of interest" description="Disordered" evidence="2">
    <location>
        <begin position="126"/>
        <end position="170"/>
    </location>
</feature>
<evidence type="ECO:0000259" key="3">
    <source>
        <dbReference type="PROSITE" id="PS51823"/>
    </source>
</evidence>
<dbReference type="InterPro" id="IPR027523">
    <property type="entry name" value="CLU_prot"/>
</dbReference>
<reference evidence="4 5" key="1">
    <citation type="submission" date="2018-02" db="EMBL/GenBank/DDBJ databases">
        <title>Draft genome of wild Prunus yedoensis var. nudiflora.</title>
        <authorList>
            <person name="Baek S."/>
            <person name="Kim J.-H."/>
            <person name="Choi K."/>
            <person name="Kim G.-B."/>
            <person name="Cho A."/>
            <person name="Jang H."/>
            <person name="Shin C.-H."/>
            <person name="Yu H.-J."/>
            <person name="Mun J.-H."/>
        </authorList>
    </citation>
    <scope>NUCLEOTIDE SEQUENCE [LARGE SCALE GENOMIC DNA]</scope>
    <source>
        <strain evidence="5">cv. Jeju island</strain>
        <tissue evidence="4">Leaf</tissue>
    </source>
</reference>
<proteinExistence type="predicted"/>
<dbReference type="EMBL" id="PJQY01001627">
    <property type="protein sequence ID" value="PQQ00946.1"/>
    <property type="molecule type" value="Genomic_DNA"/>
</dbReference>
<feature type="domain" description="Clu" evidence="3">
    <location>
        <begin position="319"/>
        <end position="590"/>
    </location>
</feature>
<feature type="compositionally biased region" description="Basic residues" evidence="2">
    <location>
        <begin position="1"/>
        <end position="17"/>
    </location>
</feature>
<dbReference type="GO" id="GO:0005737">
    <property type="term" value="C:cytoplasm"/>
    <property type="evidence" value="ECO:0007669"/>
    <property type="project" value="TreeGrafter"/>
</dbReference>
<comment type="caution">
    <text evidence="4">The sequence shown here is derived from an EMBL/GenBank/DDBJ whole genome shotgun (WGS) entry which is preliminary data.</text>
</comment>
<organism evidence="4 5">
    <name type="scientific">Prunus yedoensis var. nudiflora</name>
    <dbReference type="NCBI Taxonomy" id="2094558"/>
    <lineage>
        <taxon>Eukaryota</taxon>
        <taxon>Viridiplantae</taxon>
        <taxon>Streptophyta</taxon>
        <taxon>Embryophyta</taxon>
        <taxon>Tracheophyta</taxon>
        <taxon>Spermatophyta</taxon>
        <taxon>Magnoliopsida</taxon>
        <taxon>eudicotyledons</taxon>
        <taxon>Gunneridae</taxon>
        <taxon>Pentapetalae</taxon>
        <taxon>rosids</taxon>
        <taxon>fabids</taxon>
        <taxon>Rosales</taxon>
        <taxon>Rosaceae</taxon>
        <taxon>Amygdaloideae</taxon>
        <taxon>Amygdaleae</taxon>
        <taxon>Prunus</taxon>
    </lineage>
</organism>
<dbReference type="Gene3D" id="1.25.40.10">
    <property type="entry name" value="Tetratricopeptide repeat domain"/>
    <property type="match status" value="1"/>
</dbReference>
<accession>A0A314ZGD2</accession>
<gene>
    <name evidence="4" type="ORF">Pyn_40763</name>
</gene>
<feature type="region of interest" description="Disordered" evidence="2">
    <location>
        <begin position="1"/>
        <end position="24"/>
    </location>
</feature>
<dbReference type="STRING" id="2094558.A0A314ZGD2"/>
<feature type="compositionally biased region" description="Polar residues" evidence="2">
    <location>
        <begin position="1220"/>
        <end position="1231"/>
    </location>
</feature>
<dbReference type="InterPro" id="IPR025697">
    <property type="entry name" value="CLU_dom"/>
</dbReference>
<dbReference type="InterPro" id="IPR033646">
    <property type="entry name" value="CLU-central"/>
</dbReference>